<feature type="coiled-coil region" evidence="2">
    <location>
        <begin position="169"/>
        <end position="196"/>
    </location>
</feature>
<dbReference type="Gene3D" id="1.25.40.10">
    <property type="entry name" value="Tetratricopeptide repeat domain"/>
    <property type="match status" value="1"/>
</dbReference>
<sequence length="204" mass="23433">MLLNEIAQFTIAIGLEDITAVIELVEFSFSGFIYQWSARKKMDLAIRHKEKGARHFNDRNHAEAAYRFTKAIKILCSIPIAVESKAELVDDVPRTDLRALTSKLYNNLSSCYFRENVYDLVSPLCQKVLEFEPNNVKALYKLGVAYKMDRDFDRALDALSKVIKIEPQNKACEHHLAEVRDELKKANAKMDDIMRKMFVGSINK</sequence>
<name>A0A834IP82_RHYFE</name>
<dbReference type="SMART" id="SM00028">
    <property type="entry name" value="TPR"/>
    <property type="match status" value="2"/>
</dbReference>
<dbReference type="InterPro" id="IPR050754">
    <property type="entry name" value="FKBP4/5/8-like"/>
</dbReference>
<dbReference type="SUPFAM" id="SSF48452">
    <property type="entry name" value="TPR-like"/>
    <property type="match status" value="1"/>
</dbReference>
<dbReference type="PROSITE" id="PS50293">
    <property type="entry name" value="TPR_REGION"/>
    <property type="match status" value="1"/>
</dbReference>
<evidence type="ECO:0000256" key="2">
    <source>
        <dbReference type="SAM" id="Coils"/>
    </source>
</evidence>
<dbReference type="EMBL" id="JAACXV010000237">
    <property type="protein sequence ID" value="KAF7281530.1"/>
    <property type="molecule type" value="Genomic_DNA"/>
</dbReference>
<dbReference type="PROSITE" id="PS50005">
    <property type="entry name" value="TPR"/>
    <property type="match status" value="1"/>
</dbReference>
<dbReference type="PANTHER" id="PTHR46512:SF10">
    <property type="entry name" value="FK506-BINDING PROTEIN-LIKE"/>
    <property type="match status" value="1"/>
</dbReference>
<dbReference type="InterPro" id="IPR019734">
    <property type="entry name" value="TPR_rpt"/>
</dbReference>
<dbReference type="OrthoDB" id="433738at2759"/>
<keyword evidence="2" id="KW-0175">Coiled coil</keyword>
<dbReference type="InterPro" id="IPR011990">
    <property type="entry name" value="TPR-like_helical_dom_sf"/>
</dbReference>
<keyword evidence="1" id="KW-0802">TPR repeat</keyword>
<dbReference type="AlphaFoldDB" id="A0A834IP82"/>
<protein>
    <submittedName>
        <fullName evidence="3">Uncharacterized protein</fullName>
    </submittedName>
</protein>
<feature type="repeat" description="TPR" evidence="1">
    <location>
        <begin position="136"/>
        <end position="169"/>
    </location>
</feature>
<proteinExistence type="predicted"/>
<evidence type="ECO:0000313" key="4">
    <source>
        <dbReference type="Proteomes" id="UP000625711"/>
    </source>
</evidence>
<keyword evidence="4" id="KW-1185">Reference proteome</keyword>
<evidence type="ECO:0000256" key="1">
    <source>
        <dbReference type="PROSITE-ProRule" id="PRU00339"/>
    </source>
</evidence>
<dbReference type="Proteomes" id="UP000625711">
    <property type="component" value="Unassembled WGS sequence"/>
</dbReference>
<gene>
    <name evidence="3" type="ORF">GWI33_004566</name>
</gene>
<comment type="caution">
    <text evidence="3">The sequence shown here is derived from an EMBL/GenBank/DDBJ whole genome shotgun (WGS) entry which is preliminary data.</text>
</comment>
<dbReference type="Pfam" id="PF13431">
    <property type="entry name" value="TPR_17"/>
    <property type="match status" value="1"/>
</dbReference>
<accession>A0A834IP82</accession>
<organism evidence="3 4">
    <name type="scientific">Rhynchophorus ferrugineus</name>
    <name type="common">Red palm weevil</name>
    <name type="synonym">Curculio ferrugineus</name>
    <dbReference type="NCBI Taxonomy" id="354439"/>
    <lineage>
        <taxon>Eukaryota</taxon>
        <taxon>Metazoa</taxon>
        <taxon>Ecdysozoa</taxon>
        <taxon>Arthropoda</taxon>
        <taxon>Hexapoda</taxon>
        <taxon>Insecta</taxon>
        <taxon>Pterygota</taxon>
        <taxon>Neoptera</taxon>
        <taxon>Endopterygota</taxon>
        <taxon>Coleoptera</taxon>
        <taxon>Polyphaga</taxon>
        <taxon>Cucujiformia</taxon>
        <taxon>Curculionidae</taxon>
        <taxon>Dryophthorinae</taxon>
        <taxon>Rhynchophorus</taxon>
    </lineage>
</organism>
<dbReference type="PANTHER" id="PTHR46512">
    <property type="entry name" value="PEPTIDYLPROLYL ISOMERASE"/>
    <property type="match status" value="1"/>
</dbReference>
<reference evidence="3" key="1">
    <citation type="submission" date="2020-08" db="EMBL/GenBank/DDBJ databases">
        <title>Genome sequencing and assembly of the red palm weevil Rhynchophorus ferrugineus.</title>
        <authorList>
            <person name="Dias G.B."/>
            <person name="Bergman C.M."/>
            <person name="Manee M."/>
        </authorList>
    </citation>
    <scope>NUCLEOTIDE SEQUENCE</scope>
    <source>
        <strain evidence="3">AA-2017</strain>
        <tissue evidence="3">Whole larva</tissue>
    </source>
</reference>
<evidence type="ECO:0000313" key="3">
    <source>
        <dbReference type="EMBL" id="KAF7281530.1"/>
    </source>
</evidence>